<sequence>MTPMMRILNEQGRYVASTATVAAEGNFLAEDGMKFDVSLFSMAPKEAMAIDPQQRILLELTHGALESACYIGSISSEFKDSFQHDPLAINTSSMVQSGGGMLYIEILGPYLESEIDTVPKQNEQDLLEALSNTLSSCRATATLEITSLSNQY</sequence>
<comment type="caution">
    <text evidence="4">The sequence shown here is derived from an EMBL/GenBank/DDBJ whole genome shotgun (WGS) entry which is preliminary data.</text>
</comment>
<feature type="domain" description="Beta-ketoacyl synthase-like N-terminal" evidence="3">
    <location>
        <begin position="22"/>
        <end position="70"/>
    </location>
</feature>
<dbReference type="VEuPathDB" id="FungiDB:P175DRAFT_0531630"/>
<protein>
    <recommendedName>
        <fullName evidence="3">Beta-ketoacyl synthase-like N-terminal domain-containing protein</fullName>
    </recommendedName>
</protein>
<dbReference type="InterPro" id="IPR050091">
    <property type="entry name" value="PKS_NRPS_Biosynth_Enz"/>
</dbReference>
<dbReference type="PANTHER" id="PTHR43775:SF37">
    <property type="entry name" value="SI:DKEY-61P9.11"/>
    <property type="match status" value="1"/>
</dbReference>
<dbReference type="PANTHER" id="PTHR43775">
    <property type="entry name" value="FATTY ACID SYNTHASE"/>
    <property type="match status" value="1"/>
</dbReference>
<dbReference type="InterPro" id="IPR016039">
    <property type="entry name" value="Thiolase-like"/>
</dbReference>
<reference evidence="4 5" key="1">
    <citation type="journal article" date="2018" name="Proc. Natl. Acad. Sci. U.S.A.">
        <title>Linking secondary metabolites to gene clusters through genome sequencing of six diverse Aspergillus species.</title>
        <authorList>
            <person name="Kaerboelling I."/>
            <person name="Vesth T.C."/>
            <person name="Frisvad J.C."/>
            <person name="Nybo J.L."/>
            <person name="Theobald S."/>
            <person name="Kuo A."/>
            <person name="Bowyer P."/>
            <person name="Matsuda Y."/>
            <person name="Mondo S."/>
            <person name="Lyhne E.K."/>
            <person name="Kogle M.E."/>
            <person name="Clum A."/>
            <person name="Lipzen A."/>
            <person name="Salamov A."/>
            <person name="Ngan C.Y."/>
            <person name="Daum C."/>
            <person name="Chiniquy J."/>
            <person name="Barry K."/>
            <person name="LaButti K."/>
            <person name="Haridas S."/>
            <person name="Simmons B.A."/>
            <person name="Magnuson J.K."/>
            <person name="Mortensen U.H."/>
            <person name="Larsen T.O."/>
            <person name="Grigoriev I.V."/>
            <person name="Baker S.E."/>
            <person name="Andersen M.R."/>
        </authorList>
    </citation>
    <scope>NUCLEOTIDE SEQUENCE [LARGE SCALE GENOMIC DNA]</scope>
    <source>
        <strain evidence="4 5">IBT 24754</strain>
    </source>
</reference>
<dbReference type="Gene3D" id="3.40.47.10">
    <property type="match status" value="1"/>
</dbReference>
<keyword evidence="2" id="KW-0597">Phosphoprotein</keyword>
<dbReference type="GO" id="GO:0006633">
    <property type="term" value="P:fatty acid biosynthetic process"/>
    <property type="evidence" value="ECO:0007669"/>
    <property type="project" value="TreeGrafter"/>
</dbReference>
<keyword evidence="1" id="KW-0596">Phosphopantetheine</keyword>
<dbReference type="Proteomes" id="UP000244073">
    <property type="component" value="Unassembled WGS sequence"/>
</dbReference>
<dbReference type="EMBL" id="MSFN02000003">
    <property type="protein sequence ID" value="PTU22079.1"/>
    <property type="molecule type" value="Genomic_DNA"/>
</dbReference>
<dbReference type="OrthoDB" id="329835at2759"/>
<evidence type="ECO:0000313" key="4">
    <source>
        <dbReference type="EMBL" id="PTU22079.1"/>
    </source>
</evidence>
<dbReference type="SUPFAM" id="SSF53901">
    <property type="entry name" value="Thiolase-like"/>
    <property type="match status" value="1"/>
</dbReference>
<dbReference type="Pfam" id="PF00109">
    <property type="entry name" value="ketoacyl-synt"/>
    <property type="match status" value="1"/>
</dbReference>
<proteinExistence type="predicted"/>
<dbReference type="AlphaFoldDB" id="A0A2T5M0M8"/>
<evidence type="ECO:0000259" key="3">
    <source>
        <dbReference type="Pfam" id="PF00109"/>
    </source>
</evidence>
<accession>A0A2T5M0M8</accession>
<evidence type="ECO:0000313" key="5">
    <source>
        <dbReference type="Proteomes" id="UP000244073"/>
    </source>
</evidence>
<dbReference type="RefSeq" id="XP_040753471.1">
    <property type="nucleotide sequence ID" value="XM_040899889.1"/>
</dbReference>
<evidence type="ECO:0000256" key="2">
    <source>
        <dbReference type="ARBA" id="ARBA00022553"/>
    </source>
</evidence>
<name>A0A2T5M0M8_9EURO</name>
<dbReference type="InterPro" id="IPR014030">
    <property type="entry name" value="Ketoacyl_synth_N"/>
</dbReference>
<organism evidence="4 5">
    <name type="scientific">Aspergillus ochraceoroseus IBT 24754</name>
    <dbReference type="NCBI Taxonomy" id="1392256"/>
    <lineage>
        <taxon>Eukaryota</taxon>
        <taxon>Fungi</taxon>
        <taxon>Dikarya</taxon>
        <taxon>Ascomycota</taxon>
        <taxon>Pezizomycotina</taxon>
        <taxon>Eurotiomycetes</taxon>
        <taxon>Eurotiomycetidae</taxon>
        <taxon>Eurotiales</taxon>
        <taxon>Aspergillaceae</taxon>
        <taxon>Aspergillus</taxon>
        <taxon>Aspergillus subgen. Nidulantes</taxon>
    </lineage>
</organism>
<dbReference type="GeneID" id="63816771"/>
<evidence type="ECO:0000256" key="1">
    <source>
        <dbReference type="ARBA" id="ARBA00022450"/>
    </source>
</evidence>
<dbReference type="GO" id="GO:0004312">
    <property type="term" value="F:fatty acid synthase activity"/>
    <property type="evidence" value="ECO:0007669"/>
    <property type="project" value="TreeGrafter"/>
</dbReference>
<gene>
    <name evidence="4" type="ORF">P175DRAFT_0531630</name>
</gene>